<evidence type="ECO:0000256" key="1">
    <source>
        <dbReference type="SAM" id="MobiDB-lite"/>
    </source>
</evidence>
<name>A0A0F9UGF2_9ZZZZ</name>
<accession>A0A0F9UGF2</accession>
<evidence type="ECO:0000313" key="2">
    <source>
        <dbReference type="EMBL" id="KKN60301.1"/>
    </source>
</evidence>
<protein>
    <submittedName>
        <fullName evidence="2">Uncharacterized protein</fullName>
    </submittedName>
</protein>
<reference evidence="2" key="1">
    <citation type="journal article" date="2015" name="Nature">
        <title>Complex archaea that bridge the gap between prokaryotes and eukaryotes.</title>
        <authorList>
            <person name="Spang A."/>
            <person name="Saw J.H."/>
            <person name="Jorgensen S.L."/>
            <person name="Zaremba-Niedzwiedzka K."/>
            <person name="Martijn J."/>
            <person name="Lind A.E."/>
            <person name="van Eijk R."/>
            <person name="Schleper C."/>
            <person name="Guy L."/>
            <person name="Ettema T.J."/>
        </authorList>
    </citation>
    <scope>NUCLEOTIDE SEQUENCE</scope>
</reference>
<dbReference type="AlphaFoldDB" id="A0A0F9UGF2"/>
<gene>
    <name evidence="2" type="ORF">LCGC14_0533510</name>
</gene>
<organism evidence="2">
    <name type="scientific">marine sediment metagenome</name>
    <dbReference type="NCBI Taxonomy" id="412755"/>
    <lineage>
        <taxon>unclassified sequences</taxon>
        <taxon>metagenomes</taxon>
        <taxon>ecological metagenomes</taxon>
    </lineage>
</organism>
<sequence length="138" mass="15752">MDVMTSIITQKIFKLAELFEKTAIGGFQPSDDYVPPTLDSPPVGEPSEGPSTERIPEGPSTQRIQEGEQFDDQPINLTIDKNQLEYIIKFVIRNVQRDRASLNKRYQGNVPDHEMHRVKHLDAIDNIVRHLMNSLQVL</sequence>
<dbReference type="EMBL" id="LAZR01000700">
    <property type="protein sequence ID" value="KKN60301.1"/>
    <property type="molecule type" value="Genomic_DNA"/>
</dbReference>
<feature type="region of interest" description="Disordered" evidence="1">
    <location>
        <begin position="26"/>
        <end position="74"/>
    </location>
</feature>
<comment type="caution">
    <text evidence="2">The sequence shown here is derived from an EMBL/GenBank/DDBJ whole genome shotgun (WGS) entry which is preliminary data.</text>
</comment>
<proteinExistence type="predicted"/>
<feature type="compositionally biased region" description="Low complexity" evidence="1">
    <location>
        <begin position="40"/>
        <end position="50"/>
    </location>
</feature>